<proteinExistence type="predicted"/>
<dbReference type="Gene3D" id="1.20.1720.10">
    <property type="entry name" value="Multidrug resistance protein D"/>
    <property type="match status" value="1"/>
</dbReference>
<feature type="transmembrane region" description="Helical" evidence="6">
    <location>
        <begin position="276"/>
        <end position="297"/>
    </location>
</feature>
<dbReference type="EMBL" id="JH930474">
    <property type="protein sequence ID" value="EKM53820.1"/>
    <property type="molecule type" value="Genomic_DNA"/>
</dbReference>
<keyword evidence="2" id="KW-0813">Transport</keyword>
<dbReference type="InParanoid" id="K5W3Z0"/>
<keyword evidence="8" id="KW-1185">Reference proteome</keyword>
<name>K5W3Z0_PHACS</name>
<evidence type="ECO:0000256" key="2">
    <source>
        <dbReference type="ARBA" id="ARBA00022448"/>
    </source>
</evidence>
<accession>K5W3Z0</accession>
<feature type="transmembrane region" description="Helical" evidence="6">
    <location>
        <begin position="20"/>
        <end position="46"/>
    </location>
</feature>
<dbReference type="RefSeq" id="XP_007398497.1">
    <property type="nucleotide sequence ID" value="XM_007398435.1"/>
</dbReference>
<dbReference type="Pfam" id="PF07690">
    <property type="entry name" value="MFS_1"/>
    <property type="match status" value="1"/>
</dbReference>
<feature type="transmembrane region" description="Helical" evidence="6">
    <location>
        <begin position="212"/>
        <end position="237"/>
    </location>
</feature>
<evidence type="ECO:0000313" key="7">
    <source>
        <dbReference type="EMBL" id="EKM53820.1"/>
    </source>
</evidence>
<keyword evidence="4 6" id="KW-1133">Transmembrane helix</keyword>
<feature type="transmembrane region" description="Helical" evidence="6">
    <location>
        <begin position="81"/>
        <end position="102"/>
    </location>
</feature>
<evidence type="ECO:0000256" key="4">
    <source>
        <dbReference type="ARBA" id="ARBA00022989"/>
    </source>
</evidence>
<sequence length="443" mass="47414">MSFPASVSAPQGAISDARRLVLFAVFCLAMFLDTFNLNALFAAIPALQEHFALTASEASWVISACQLTYASFLLVARALGIFGGVGGIGNVLGAIISGLFVQYASYRWVFWFVAIVALPSAIVCLVFIPDRHDGPGQSLSQREKLRNLDLVGALILFIFAVTSGPSDGWGTGQVITPLVISVLMVILFFLWKAHIPFERAAVPPRTWFLPNFAVLFGVSLVPYMWWNTAMSIFYPLWQDVFGWSVIKSAVHMVPIGIAALCVCFTGPLARWVSPKWLITFGNVLLIAGTVLFCFADSDAPGVYWRYAFPGLALGSAGAMFVYTHSNIAIFACSPGAMAGIVGAIFNCGCELGASVGLAVDTALEAGVELRHGGFRAFEGRRATFYWQIAVVALEAVAVLVFYRTGAPRNNDVAQAGKDVSGCGTMVEMDAGDKGLNGADEKGV</sequence>
<feature type="transmembrane region" description="Helical" evidence="6">
    <location>
        <begin position="108"/>
        <end position="128"/>
    </location>
</feature>
<evidence type="ECO:0000256" key="6">
    <source>
        <dbReference type="SAM" id="Phobius"/>
    </source>
</evidence>
<evidence type="ECO:0000256" key="5">
    <source>
        <dbReference type="ARBA" id="ARBA00023136"/>
    </source>
</evidence>
<dbReference type="AlphaFoldDB" id="K5W3Z0"/>
<dbReference type="InterPro" id="IPR011701">
    <property type="entry name" value="MFS"/>
</dbReference>
<feature type="transmembrane region" description="Helical" evidence="6">
    <location>
        <begin position="384"/>
        <end position="402"/>
    </location>
</feature>
<dbReference type="Proteomes" id="UP000008370">
    <property type="component" value="Unassembled WGS sequence"/>
</dbReference>
<evidence type="ECO:0000256" key="1">
    <source>
        <dbReference type="ARBA" id="ARBA00004141"/>
    </source>
</evidence>
<keyword evidence="3 6" id="KW-0812">Transmembrane</keyword>
<feature type="transmembrane region" description="Helical" evidence="6">
    <location>
        <begin position="249"/>
        <end position="269"/>
    </location>
</feature>
<keyword evidence="5 6" id="KW-0472">Membrane</keyword>
<evidence type="ECO:0000256" key="3">
    <source>
        <dbReference type="ARBA" id="ARBA00022692"/>
    </source>
</evidence>
<dbReference type="GO" id="GO:0022857">
    <property type="term" value="F:transmembrane transporter activity"/>
    <property type="evidence" value="ECO:0007669"/>
    <property type="project" value="InterPro"/>
</dbReference>
<dbReference type="HOGENOM" id="CLU_000960_27_1_1"/>
<dbReference type="PANTHER" id="PTHR42718:SF9">
    <property type="entry name" value="MAJOR FACILITATOR SUPERFAMILY MULTIDRUG TRANSPORTER MFSC"/>
    <property type="match status" value="1"/>
</dbReference>
<feature type="transmembrane region" description="Helical" evidence="6">
    <location>
        <begin position="303"/>
        <end position="322"/>
    </location>
</feature>
<dbReference type="OrthoDB" id="440755at2759"/>
<dbReference type="InterPro" id="IPR036259">
    <property type="entry name" value="MFS_trans_sf"/>
</dbReference>
<comment type="subcellular location">
    <subcellularLocation>
        <location evidence="1">Membrane</location>
        <topology evidence="1">Multi-pass membrane protein</topology>
    </subcellularLocation>
</comment>
<organism evidence="7 8">
    <name type="scientific">Phanerochaete carnosa (strain HHB-10118-sp)</name>
    <name type="common">White-rot fungus</name>
    <name type="synonym">Peniophora carnosa</name>
    <dbReference type="NCBI Taxonomy" id="650164"/>
    <lineage>
        <taxon>Eukaryota</taxon>
        <taxon>Fungi</taxon>
        <taxon>Dikarya</taxon>
        <taxon>Basidiomycota</taxon>
        <taxon>Agaricomycotina</taxon>
        <taxon>Agaricomycetes</taxon>
        <taxon>Polyporales</taxon>
        <taxon>Phanerochaetaceae</taxon>
        <taxon>Phanerochaete</taxon>
    </lineage>
</organism>
<dbReference type="GO" id="GO:0016020">
    <property type="term" value="C:membrane"/>
    <property type="evidence" value="ECO:0007669"/>
    <property type="project" value="UniProtKB-SubCell"/>
</dbReference>
<dbReference type="GeneID" id="18908039"/>
<protein>
    <recommendedName>
        <fullName evidence="9">Major facilitator superfamily (MFS) profile domain-containing protein</fullName>
    </recommendedName>
</protein>
<dbReference type="KEGG" id="pco:PHACADRAFT_125786"/>
<evidence type="ECO:0000313" key="8">
    <source>
        <dbReference type="Proteomes" id="UP000008370"/>
    </source>
</evidence>
<dbReference type="Gene3D" id="1.20.1250.20">
    <property type="entry name" value="MFS general substrate transporter like domains"/>
    <property type="match status" value="1"/>
</dbReference>
<feature type="transmembrane region" description="Helical" evidence="6">
    <location>
        <begin position="172"/>
        <end position="191"/>
    </location>
</feature>
<reference evidence="7 8" key="1">
    <citation type="journal article" date="2012" name="BMC Genomics">
        <title>Comparative genomics of the white-rot fungi, Phanerochaete carnosa and P. chrysosporium, to elucidate the genetic basis of the distinct wood types they colonize.</title>
        <authorList>
            <person name="Suzuki H."/>
            <person name="MacDonald J."/>
            <person name="Syed K."/>
            <person name="Salamov A."/>
            <person name="Hori C."/>
            <person name="Aerts A."/>
            <person name="Henrissat B."/>
            <person name="Wiebenga A."/>
            <person name="vanKuyk P.A."/>
            <person name="Barry K."/>
            <person name="Lindquist E."/>
            <person name="LaButti K."/>
            <person name="Lapidus A."/>
            <person name="Lucas S."/>
            <person name="Coutinho P."/>
            <person name="Gong Y."/>
            <person name="Samejima M."/>
            <person name="Mahadevan R."/>
            <person name="Abou-Zaid M."/>
            <person name="de Vries R.P."/>
            <person name="Igarashi K."/>
            <person name="Yadav J.S."/>
            <person name="Grigoriev I.V."/>
            <person name="Master E.R."/>
        </authorList>
    </citation>
    <scope>NUCLEOTIDE SEQUENCE [LARGE SCALE GENOMIC DNA]</scope>
    <source>
        <strain evidence="7 8">HHB-10118-sp</strain>
    </source>
</reference>
<dbReference type="SUPFAM" id="SSF103473">
    <property type="entry name" value="MFS general substrate transporter"/>
    <property type="match status" value="1"/>
</dbReference>
<evidence type="ECO:0008006" key="9">
    <source>
        <dbReference type="Google" id="ProtNLM"/>
    </source>
</evidence>
<dbReference type="PANTHER" id="PTHR42718">
    <property type="entry name" value="MAJOR FACILITATOR SUPERFAMILY MULTIDRUG TRANSPORTER MFSC"/>
    <property type="match status" value="1"/>
</dbReference>
<gene>
    <name evidence="7" type="ORF">PHACADRAFT_125786</name>
</gene>